<dbReference type="SUPFAM" id="SSF54427">
    <property type="entry name" value="NTF2-like"/>
    <property type="match status" value="1"/>
</dbReference>
<evidence type="ECO:0000313" key="1">
    <source>
        <dbReference type="EMBL" id="ETW93002.1"/>
    </source>
</evidence>
<reference evidence="1 2" key="1">
    <citation type="journal article" date="2014" name="Nature">
        <title>An environmental bacterial taxon with a large and distinct metabolic repertoire.</title>
        <authorList>
            <person name="Wilson M.C."/>
            <person name="Mori T."/>
            <person name="Ruckert C."/>
            <person name="Uria A.R."/>
            <person name="Helf M.J."/>
            <person name="Takada K."/>
            <person name="Gernert C."/>
            <person name="Steffens U.A."/>
            <person name="Heycke N."/>
            <person name="Schmitt S."/>
            <person name="Rinke C."/>
            <person name="Helfrich E.J."/>
            <person name="Brachmann A.O."/>
            <person name="Gurgui C."/>
            <person name="Wakimoto T."/>
            <person name="Kracht M."/>
            <person name="Crusemann M."/>
            <person name="Hentschel U."/>
            <person name="Abe I."/>
            <person name="Matsunaga S."/>
            <person name="Kalinowski J."/>
            <person name="Takeyama H."/>
            <person name="Piel J."/>
        </authorList>
    </citation>
    <scope>NUCLEOTIDE SEQUENCE [LARGE SCALE GENOMIC DNA]</scope>
    <source>
        <strain evidence="2">TSY1</strain>
    </source>
</reference>
<dbReference type="InterPro" id="IPR032710">
    <property type="entry name" value="NTF2-like_dom_sf"/>
</dbReference>
<dbReference type="HOGENOM" id="CLU_100997_5_2_7"/>
<dbReference type="GO" id="GO:0030638">
    <property type="term" value="P:polyketide metabolic process"/>
    <property type="evidence" value="ECO:0007669"/>
    <property type="project" value="InterPro"/>
</dbReference>
<dbReference type="PANTHER" id="PTHR38436:SF1">
    <property type="entry name" value="ESTER CYCLASE"/>
    <property type="match status" value="1"/>
</dbReference>
<protein>
    <recommendedName>
        <fullName evidence="3">Ester cyclase</fullName>
    </recommendedName>
</protein>
<dbReference type="PANTHER" id="PTHR38436">
    <property type="entry name" value="POLYKETIDE CYCLASE SNOAL-LIKE DOMAIN"/>
    <property type="match status" value="1"/>
</dbReference>
<sequence length="136" mass="15112">MTETMAFVRRFIDNVQIPGDSDLCESLVASDFVNHQRLPGRDAPVDRATFCASFRLMAEAFSDLNVEILRMTAAGDTVWTHKRITGRHTAPFRGVEPTGAVVDFEVMDILRIENGQIAEHWAIAESHRLLSQLGAG</sequence>
<organism evidence="1 2">
    <name type="scientific">Entotheonella factor</name>
    <dbReference type="NCBI Taxonomy" id="1429438"/>
    <lineage>
        <taxon>Bacteria</taxon>
        <taxon>Pseudomonadati</taxon>
        <taxon>Nitrospinota/Tectimicrobiota group</taxon>
        <taxon>Candidatus Tectimicrobiota</taxon>
        <taxon>Candidatus Entotheonellia</taxon>
        <taxon>Candidatus Entotheonellales</taxon>
        <taxon>Candidatus Entotheonellaceae</taxon>
        <taxon>Candidatus Entotheonella</taxon>
    </lineage>
</organism>
<comment type="caution">
    <text evidence="1">The sequence shown here is derived from an EMBL/GenBank/DDBJ whole genome shotgun (WGS) entry which is preliminary data.</text>
</comment>
<dbReference type="Pfam" id="PF07366">
    <property type="entry name" value="SnoaL"/>
    <property type="match status" value="1"/>
</dbReference>
<keyword evidence="2" id="KW-1185">Reference proteome</keyword>
<evidence type="ECO:0008006" key="3">
    <source>
        <dbReference type="Google" id="ProtNLM"/>
    </source>
</evidence>
<name>W4L4L3_ENTF1</name>
<evidence type="ECO:0000313" key="2">
    <source>
        <dbReference type="Proteomes" id="UP000019141"/>
    </source>
</evidence>
<gene>
    <name evidence="1" type="ORF">ETSY1_41170</name>
</gene>
<dbReference type="InterPro" id="IPR009959">
    <property type="entry name" value="Cyclase_SnoaL-like"/>
</dbReference>
<accession>W4L4L3</accession>
<dbReference type="Gene3D" id="3.10.450.50">
    <property type="match status" value="1"/>
</dbReference>
<dbReference type="Proteomes" id="UP000019141">
    <property type="component" value="Unassembled WGS sequence"/>
</dbReference>
<proteinExistence type="predicted"/>
<dbReference type="EMBL" id="AZHW01001330">
    <property type="protein sequence ID" value="ETW93002.1"/>
    <property type="molecule type" value="Genomic_DNA"/>
</dbReference>
<dbReference type="AlphaFoldDB" id="W4L4L3"/>